<evidence type="ECO:0000313" key="8">
    <source>
        <dbReference type="Proteomes" id="UP000259030"/>
    </source>
</evidence>
<dbReference type="KEGG" id="dfc:DFI_10110"/>
<dbReference type="STRING" id="317577.GCA_000419625_01889"/>
<evidence type="ECO:0000259" key="6">
    <source>
        <dbReference type="Pfam" id="PF08244"/>
    </source>
</evidence>
<gene>
    <name evidence="7" type="ORF">DFI_10110</name>
</gene>
<dbReference type="SUPFAM" id="SSF75005">
    <property type="entry name" value="Arabinanase/levansucrase/invertase"/>
    <property type="match status" value="1"/>
</dbReference>
<dbReference type="InterPro" id="IPR023296">
    <property type="entry name" value="Glyco_hydro_beta-prop_sf"/>
</dbReference>
<dbReference type="EMBL" id="CP021081">
    <property type="protein sequence ID" value="ASN81321.1"/>
    <property type="molecule type" value="Genomic_DNA"/>
</dbReference>
<comment type="similarity">
    <text evidence="1 4">Belongs to the glycosyl hydrolase 32 family.</text>
</comment>
<dbReference type="PANTHER" id="PTHR42800:SF1">
    <property type="entry name" value="EXOINULINASE INUD (AFU_ORTHOLOGUE AFUA_5G00480)"/>
    <property type="match status" value="1"/>
</dbReference>
<evidence type="ECO:0000313" key="7">
    <source>
        <dbReference type="EMBL" id="ASN81321.1"/>
    </source>
</evidence>
<feature type="domain" description="Glycosyl hydrolase family 32 N-terminal" evidence="5">
    <location>
        <begin position="9"/>
        <end position="313"/>
    </location>
</feature>
<dbReference type="PROSITE" id="PS00609">
    <property type="entry name" value="GLYCOSYL_HYDROL_F32"/>
    <property type="match status" value="1"/>
</dbReference>
<dbReference type="RefSeq" id="WP_043778068.1">
    <property type="nucleotide sequence ID" value="NZ_CP021081.1"/>
</dbReference>
<dbReference type="PANTHER" id="PTHR42800">
    <property type="entry name" value="EXOINULINASE INUD (AFU_ORTHOLOGUE AFUA_5G00480)"/>
    <property type="match status" value="1"/>
</dbReference>
<dbReference type="CDD" id="cd18622">
    <property type="entry name" value="GH32_Inu-like"/>
    <property type="match status" value="1"/>
</dbReference>
<protein>
    <submittedName>
        <fullName evidence="7">Protein SacC</fullName>
    </submittedName>
</protein>
<dbReference type="Gene3D" id="2.60.120.560">
    <property type="entry name" value="Exo-inulinase, domain 1"/>
    <property type="match status" value="1"/>
</dbReference>
<dbReference type="GO" id="GO:0004575">
    <property type="term" value="F:sucrose alpha-glucosidase activity"/>
    <property type="evidence" value="ECO:0007669"/>
    <property type="project" value="TreeGrafter"/>
</dbReference>
<dbReference type="Pfam" id="PF00251">
    <property type="entry name" value="Glyco_hydro_32N"/>
    <property type="match status" value="1"/>
</dbReference>
<proteinExistence type="inferred from homology"/>
<evidence type="ECO:0000256" key="2">
    <source>
        <dbReference type="ARBA" id="ARBA00022801"/>
    </source>
</evidence>
<dbReference type="InterPro" id="IPR018053">
    <property type="entry name" value="Glyco_hydro_32_AS"/>
</dbReference>
<dbReference type="SUPFAM" id="SSF49899">
    <property type="entry name" value="Concanavalin A-like lectins/glucanases"/>
    <property type="match status" value="1"/>
</dbReference>
<dbReference type="Gene3D" id="2.115.10.20">
    <property type="entry name" value="Glycosyl hydrolase domain, family 43"/>
    <property type="match status" value="1"/>
</dbReference>
<keyword evidence="2 4" id="KW-0378">Hydrolase</keyword>
<dbReference type="InterPro" id="IPR001362">
    <property type="entry name" value="Glyco_hydro_32"/>
</dbReference>
<dbReference type="GO" id="GO:0005987">
    <property type="term" value="P:sucrose catabolic process"/>
    <property type="evidence" value="ECO:0007669"/>
    <property type="project" value="TreeGrafter"/>
</dbReference>
<organism evidence="7 8">
    <name type="scientific">Deinococcus ficus</name>
    <dbReference type="NCBI Taxonomy" id="317577"/>
    <lineage>
        <taxon>Bacteria</taxon>
        <taxon>Thermotogati</taxon>
        <taxon>Deinococcota</taxon>
        <taxon>Deinococci</taxon>
        <taxon>Deinococcales</taxon>
        <taxon>Deinococcaceae</taxon>
        <taxon>Deinococcus</taxon>
    </lineage>
</organism>
<evidence type="ECO:0000259" key="5">
    <source>
        <dbReference type="Pfam" id="PF00251"/>
    </source>
</evidence>
<dbReference type="InterPro" id="IPR013189">
    <property type="entry name" value="Glyco_hydro_32_C"/>
</dbReference>
<evidence type="ECO:0000256" key="4">
    <source>
        <dbReference type="RuleBase" id="RU362110"/>
    </source>
</evidence>
<dbReference type="AlphaFoldDB" id="A0A221SXG6"/>
<dbReference type="GO" id="GO:0005737">
    <property type="term" value="C:cytoplasm"/>
    <property type="evidence" value="ECO:0007669"/>
    <property type="project" value="TreeGrafter"/>
</dbReference>
<feature type="domain" description="Glycosyl hydrolase family 32 C-terminal" evidence="6">
    <location>
        <begin position="347"/>
        <end position="435"/>
    </location>
</feature>
<keyword evidence="8" id="KW-1185">Reference proteome</keyword>
<dbReference type="Pfam" id="PF08244">
    <property type="entry name" value="Glyco_hydro_32C"/>
    <property type="match status" value="1"/>
</dbReference>
<sequence length="451" mass="49059">MPTLRPRVHFTPRANWINDPNGLVYAGGAYHLFCQFNPRGLDHGYMSWGHATSRDLLHWQEHDVALPWREGHDVFSGSAFVDWADTAGFARPGDPHPPVIAMYTGNAPDHQAQYLAVSRDAGTTWTFATPEPVLDEGKADFRDPKTFWHAPSGQWVSVVVHPHERQVGLYGSADLRTWAPLSTFGPAGVTEGIWEVPDLFPLRGPGGQVRWVLKVDTFQGGPQGGCGAQYWVGDFDGVTFTPATPARWADWGRDFYAAITYADLPAEQDRTVWIGWLNNWSYATRLPTTPWRGMMTLPRELGLSADLILTQAPVRELEARRGAALTPDGDGLPLPPGQAVDLTLTATGEFTLTLTSAAGEEAALFLQGGALHLRRPAPPEAPDFAGTHAAPLPDGAFLDGRLDLRVVLDTLSVEVFAAGGRLSFTHGLLPTRPVTRLGLSGAVQGEGWVLT</sequence>
<dbReference type="InterPro" id="IPR013320">
    <property type="entry name" value="ConA-like_dom_sf"/>
</dbReference>
<dbReference type="Proteomes" id="UP000259030">
    <property type="component" value="Chromosome"/>
</dbReference>
<name>A0A221SXG6_9DEIO</name>
<evidence type="ECO:0000256" key="1">
    <source>
        <dbReference type="ARBA" id="ARBA00009902"/>
    </source>
</evidence>
<keyword evidence="3 4" id="KW-0326">Glycosidase</keyword>
<reference evidence="7 8" key="1">
    <citation type="submission" date="2017-05" db="EMBL/GenBank/DDBJ databases">
        <title>The complete genome sequence of Deinococcus ficus isolated from the rhizosphere of the Ficus religiosa L. in Taiwan.</title>
        <authorList>
            <person name="Wu K.-M."/>
            <person name="Liao T.-L."/>
            <person name="Liu Y.-M."/>
            <person name="Young C.-C."/>
            <person name="Tsai S.-F."/>
        </authorList>
    </citation>
    <scope>NUCLEOTIDE SEQUENCE [LARGE SCALE GENOMIC DNA]</scope>
    <source>
        <strain evidence="7 8">CC-FR2-10</strain>
    </source>
</reference>
<evidence type="ECO:0000256" key="3">
    <source>
        <dbReference type="ARBA" id="ARBA00023295"/>
    </source>
</evidence>
<accession>A0A221SXG6</accession>
<dbReference type="SMART" id="SM00640">
    <property type="entry name" value="Glyco_32"/>
    <property type="match status" value="1"/>
</dbReference>
<dbReference type="InterPro" id="IPR013148">
    <property type="entry name" value="Glyco_hydro_32_N"/>
</dbReference>